<dbReference type="NCBIfam" id="NF006045">
    <property type="entry name" value="PRK08190.1"/>
    <property type="match status" value="1"/>
</dbReference>
<dbReference type="InterPro" id="IPR014079">
    <property type="entry name" value="Phosphate_butyryltransferase"/>
</dbReference>
<dbReference type="InterPro" id="IPR002505">
    <property type="entry name" value="PTA_PTB"/>
</dbReference>
<reference evidence="5 6" key="1">
    <citation type="submission" date="2013-08" db="EMBL/GenBank/DDBJ databases">
        <title>Genome of Pontibacillus chungwhensis.</title>
        <authorList>
            <person name="Wang Q."/>
            <person name="Wang G."/>
        </authorList>
    </citation>
    <scope>NUCLEOTIDE SEQUENCE [LARGE SCALE GENOMIC DNA]</scope>
    <source>
        <strain evidence="5 6">BH030062</strain>
    </source>
</reference>
<evidence type="ECO:0000256" key="1">
    <source>
        <dbReference type="ARBA" id="ARBA00005656"/>
    </source>
</evidence>
<comment type="caution">
    <text evidence="5">The sequence shown here is derived from an EMBL/GenBank/DDBJ whole genome shotgun (WGS) entry which is preliminary data.</text>
</comment>
<evidence type="ECO:0000259" key="4">
    <source>
        <dbReference type="Pfam" id="PF01515"/>
    </source>
</evidence>
<evidence type="ECO:0000256" key="3">
    <source>
        <dbReference type="ARBA" id="ARBA00023315"/>
    </source>
</evidence>
<dbReference type="PANTHER" id="PTHR43356">
    <property type="entry name" value="PHOSPHATE ACETYLTRANSFERASE"/>
    <property type="match status" value="1"/>
</dbReference>
<dbReference type="PIRSF" id="PIRSF000428">
    <property type="entry name" value="P_Ac_trans"/>
    <property type="match status" value="1"/>
</dbReference>
<dbReference type="InterPro" id="IPR050500">
    <property type="entry name" value="Phos_Acetyltrans/Butyryltrans"/>
</dbReference>
<dbReference type="GO" id="GO:0019605">
    <property type="term" value="P:butyrate metabolic process"/>
    <property type="evidence" value="ECO:0007669"/>
    <property type="project" value="InterPro"/>
</dbReference>
<dbReference type="NCBIfam" id="NF005837">
    <property type="entry name" value="PRK07742.1"/>
    <property type="match status" value="1"/>
</dbReference>
<dbReference type="RefSeq" id="WP_036782023.1">
    <property type="nucleotide sequence ID" value="NZ_AVBG01000004.1"/>
</dbReference>
<keyword evidence="3 5" id="KW-0012">Acyltransferase</keyword>
<organism evidence="5 6">
    <name type="scientific">Pontibacillus chungwhensis BH030062</name>
    <dbReference type="NCBI Taxonomy" id="1385513"/>
    <lineage>
        <taxon>Bacteria</taxon>
        <taxon>Bacillati</taxon>
        <taxon>Bacillota</taxon>
        <taxon>Bacilli</taxon>
        <taxon>Bacillales</taxon>
        <taxon>Bacillaceae</taxon>
        <taxon>Pontibacillus</taxon>
    </lineage>
</organism>
<protein>
    <submittedName>
        <fullName evidence="5">Phosphate butyryltransferase</fullName>
        <ecNumber evidence="5">2.3.1.19</ecNumber>
    </submittedName>
</protein>
<sequence length="301" mass="32083">MKLQDILGKVDQKSKKRVAVAQAADREVVTAVKHALEYDLANFFLVGDESEIQQIAEVVGLDLSDERIELKHVPDQTLTATEAVKSVSEGYSDVVMKGQIDTKIVLKAVLNKEYGLRAGKVLSHVAVFEVPNRDKFVLLTDSGMNITPTLEEKAQIISNAVHVAKGIGIQMPKVAPLAAVEVVNPTMPATVDAAALTQMQKRGQIKDCIVDGPLAFDNAVSFEAAGQKGIQSDVAGQADILLVPAIEVANALYKSFVYFAGAKVAGVISGAKAPIVLTSRSDTAESKLYSLALALLTSEEK</sequence>
<keyword evidence="2 5" id="KW-0808">Transferase</keyword>
<dbReference type="Proteomes" id="UP000030153">
    <property type="component" value="Unassembled WGS sequence"/>
</dbReference>
<proteinExistence type="inferred from homology"/>
<dbReference type="OrthoDB" id="9774179at2"/>
<gene>
    <name evidence="5" type="ORF">N780_16260</name>
</gene>
<dbReference type="GO" id="GO:0050182">
    <property type="term" value="F:phosphate butyryltransferase activity"/>
    <property type="evidence" value="ECO:0007669"/>
    <property type="project" value="UniProtKB-EC"/>
</dbReference>
<dbReference type="AlphaFoldDB" id="A0A0A2VE32"/>
<keyword evidence="6" id="KW-1185">Reference proteome</keyword>
<dbReference type="STRING" id="1385513.N780_16260"/>
<dbReference type="SUPFAM" id="SSF53659">
    <property type="entry name" value="Isocitrate/Isopropylmalate dehydrogenase-like"/>
    <property type="match status" value="1"/>
</dbReference>
<dbReference type="NCBIfam" id="TIGR02706">
    <property type="entry name" value="P_butyryltrans"/>
    <property type="match status" value="1"/>
</dbReference>
<dbReference type="EMBL" id="AVBG01000004">
    <property type="protein sequence ID" value="KGP91900.1"/>
    <property type="molecule type" value="Genomic_DNA"/>
</dbReference>
<dbReference type="Pfam" id="PF01515">
    <property type="entry name" value="PTA_PTB"/>
    <property type="match status" value="2"/>
</dbReference>
<evidence type="ECO:0000313" key="5">
    <source>
        <dbReference type="EMBL" id="KGP91900.1"/>
    </source>
</evidence>
<dbReference type="NCBIfam" id="NF004472">
    <property type="entry name" value="PRK05805.1"/>
    <property type="match status" value="1"/>
</dbReference>
<dbReference type="PANTHER" id="PTHR43356:SF2">
    <property type="entry name" value="PHOSPHATE ACETYLTRANSFERASE"/>
    <property type="match status" value="1"/>
</dbReference>
<feature type="domain" description="Phosphate acetyl/butaryl transferase" evidence="4">
    <location>
        <begin position="7"/>
        <end position="65"/>
    </location>
</feature>
<evidence type="ECO:0000313" key="6">
    <source>
        <dbReference type="Proteomes" id="UP000030153"/>
    </source>
</evidence>
<dbReference type="EC" id="2.3.1.19" evidence="5"/>
<dbReference type="Gene3D" id="3.40.718.10">
    <property type="entry name" value="Isopropylmalate Dehydrogenase"/>
    <property type="match status" value="1"/>
</dbReference>
<evidence type="ECO:0000256" key="2">
    <source>
        <dbReference type="ARBA" id="ARBA00022679"/>
    </source>
</evidence>
<comment type="similarity">
    <text evidence="1">Belongs to the phosphate acetyltransferase and butyryltransferase family.</text>
</comment>
<name>A0A0A2VE32_9BACI</name>
<dbReference type="InterPro" id="IPR012147">
    <property type="entry name" value="P_Ac_Bu_trans"/>
</dbReference>
<dbReference type="eggNOG" id="COG0280">
    <property type="taxonomic scope" value="Bacteria"/>
</dbReference>
<accession>A0A0A2VE32</accession>
<feature type="domain" description="Phosphate acetyl/butaryl transferase" evidence="4">
    <location>
        <begin position="80"/>
        <end position="294"/>
    </location>
</feature>